<dbReference type="EMBL" id="JEMT01028939">
    <property type="protein sequence ID" value="EXX53369.1"/>
    <property type="molecule type" value="Genomic_DNA"/>
</dbReference>
<proteinExistence type="predicted"/>
<comment type="caution">
    <text evidence="1">The sequence shown here is derived from an EMBL/GenBank/DDBJ whole genome shotgun (WGS) entry which is preliminary data.</text>
</comment>
<accession>A0A015JEH5</accession>
<protein>
    <submittedName>
        <fullName evidence="1">Uncharacterized protein</fullName>
    </submittedName>
</protein>
<dbReference type="HOGENOM" id="CLU_2293242_0_0_1"/>
<organism evidence="1 2">
    <name type="scientific">Rhizophagus irregularis (strain DAOM 197198w)</name>
    <name type="common">Glomus intraradices</name>
    <dbReference type="NCBI Taxonomy" id="1432141"/>
    <lineage>
        <taxon>Eukaryota</taxon>
        <taxon>Fungi</taxon>
        <taxon>Fungi incertae sedis</taxon>
        <taxon>Mucoromycota</taxon>
        <taxon>Glomeromycotina</taxon>
        <taxon>Glomeromycetes</taxon>
        <taxon>Glomerales</taxon>
        <taxon>Glomeraceae</taxon>
        <taxon>Rhizophagus</taxon>
    </lineage>
</organism>
<dbReference type="AlphaFoldDB" id="A0A015JEH5"/>
<name>A0A015JEH5_RHIIW</name>
<evidence type="ECO:0000313" key="1">
    <source>
        <dbReference type="EMBL" id="EXX53369.1"/>
    </source>
</evidence>
<dbReference type="Proteomes" id="UP000022910">
    <property type="component" value="Unassembled WGS sequence"/>
</dbReference>
<evidence type="ECO:0000313" key="2">
    <source>
        <dbReference type="Proteomes" id="UP000022910"/>
    </source>
</evidence>
<reference evidence="1 2" key="1">
    <citation type="submission" date="2014-02" db="EMBL/GenBank/DDBJ databases">
        <title>Single nucleus genome sequencing reveals high similarity among nuclei of an endomycorrhizal fungus.</title>
        <authorList>
            <person name="Lin K."/>
            <person name="Geurts R."/>
            <person name="Zhang Z."/>
            <person name="Limpens E."/>
            <person name="Saunders D.G."/>
            <person name="Mu D."/>
            <person name="Pang E."/>
            <person name="Cao H."/>
            <person name="Cha H."/>
            <person name="Lin T."/>
            <person name="Zhou Q."/>
            <person name="Shang Y."/>
            <person name="Li Y."/>
            <person name="Ivanov S."/>
            <person name="Sharma T."/>
            <person name="Velzen R.V."/>
            <person name="Ruijter N.D."/>
            <person name="Aanen D.K."/>
            <person name="Win J."/>
            <person name="Kamoun S."/>
            <person name="Bisseling T."/>
            <person name="Huang S."/>
        </authorList>
    </citation>
    <scope>NUCLEOTIDE SEQUENCE [LARGE SCALE GENOMIC DNA]</scope>
    <source>
        <strain evidence="2">DAOM197198w</strain>
    </source>
</reference>
<gene>
    <name evidence="1" type="ORF">RirG_244540</name>
</gene>
<keyword evidence="2" id="KW-1185">Reference proteome</keyword>
<sequence length="101" mass="11375">MVVIGFEDEIITNELFQIGISSHKGYYGAGLEFLSTLITKYKGKQSLFIQSIEDNCNLDVYDGDINQYHNEGITPDEIWKSINILNKFDGAALFGITNSYI</sequence>